<comment type="caution">
    <text evidence="2">The sequence shown here is derived from an EMBL/GenBank/DDBJ whole genome shotgun (WGS) entry which is preliminary data.</text>
</comment>
<feature type="compositionally biased region" description="Pro residues" evidence="1">
    <location>
        <begin position="283"/>
        <end position="294"/>
    </location>
</feature>
<name>A0ABV5UXM2_9MICC</name>
<dbReference type="Proteomes" id="UP001589536">
    <property type="component" value="Unassembled WGS sequence"/>
</dbReference>
<accession>A0ABV5UXM2</accession>
<dbReference type="RefSeq" id="WP_345044966.1">
    <property type="nucleotide sequence ID" value="NZ_BAABED010000001.1"/>
</dbReference>
<reference evidence="2 3" key="1">
    <citation type="submission" date="2024-09" db="EMBL/GenBank/DDBJ databases">
        <authorList>
            <person name="Sun Q."/>
            <person name="Mori K."/>
        </authorList>
    </citation>
    <scope>NUCLEOTIDE SEQUENCE [LARGE SCALE GENOMIC DNA]</scope>
    <source>
        <strain evidence="2 3">JCM 13519</strain>
    </source>
</reference>
<evidence type="ECO:0000313" key="2">
    <source>
        <dbReference type="EMBL" id="MFB9716964.1"/>
    </source>
</evidence>
<dbReference type="EMBL" id="JBHMBH010000072">
    <property type="protein sequence ID" value="MFB9716964.1"/>
    <property type="molecule type" value="Genomic_DNA"/>
</dbReference>
<evidence type="ECO:0000313" key="3">
    <source>
        <dbReference type="Proteomes" id="UP001589536"/>
    </source>
</evidence>
<proteinExistence type="predicted"/>
<sequence length="305" mass="33481">MARPKDHLPMPPAQVKILAAAFVEFRKALDPHDPWTNSRLATVIKAADAAGWSRRTTSTALGISRERTQKIANFPAATVYRMTQHVLGAPFPAAAVSAFRKHEDEVSLRRIRTERALIATIRAAHHDAGWPYNTLGALLGTSGERLRQIAEINLDIDDEPAPAFDAFTRVLKARKEPIRSVRVLDETEVQWLRELADQARKATKAVGKRLGPSPSPEQRRALEVSLEDRLASEELSALLIRLKKNHVSWPDLDAACGYKPGGARARALRHGYSQTPPSMAPYTPTPLPGGPKPDPVSQLTDSASV</sequence>
<keyword evidence="3" id="KW-1185">Reference proteome</keyword>
<evidence type="ECO:0000256" key="1">
    <source>
        <dbReference type="SAM" id="MobiDB-lite"/>
    </source>
</evidence>
<feature type="region of interest" description="Disordered" evidence="1">
    <location>
        <begin position="272"/>
        <end position="305"/>
    </location>
</feature>
<gene>
    <name evidence="2" type="ORF">ACFFPI_22980</name>
</gene>
<protein>
    <submittedName>
        <fullName evidence="2">Uncharacterized protein</fullName>
    </submittedName>
</protein>
<organism evidence="2 3">
    <name type="scientific">Arthrobacter methylotrophus</name>
    <dbReference type="NCBI Taxonomy" id="121291"/>
    <lineage>
        <taxon>Bacteria</taxon>
        <taxon>Bacillati</taxon>
        <taxon>Actinomycetota</taxon>
        <taxon>Actinomycetes</taxon>
        <taxon>Micrococcales</taxon>
        <taxon>Micrococcaceae</taxon>
        <taxon>Arthrobacter</taxon>
    </lineage>
</organism>